<dbReference type="AlphaFoldDB" id="A0A6H1ZWT3"/>
<evidence type="ECO:0000313" key="3">
    <source>
        <dbReference type="EMBL" id="QJB02379.1"/>
    </source>
</evidence>
<dbReference type="EMBL" id="MT143779">
    <property type="protein sequence ID" value="QJB02379.1"/>
    <property type="molecule type" value="Genomic_DNA"/>
</dbReference>
<name>A0A6H1ZWT3_9ZZZZ</name>
<sequence>MCQRPVDRRSYGERLQELQEGYLKASHDALSSYMGKDKARIRYGRERAARANNAYVVEEHIT</sequence>
<organism evidence="1">
    <name type="scientific">viral metagenome</name>
    <dbReference type="NCBI Taxonomy" id="1070528"/>
    <lineage>
        <taxon>unclassified sequences</taxon>
        <taxon>metagenomes</taxon>
        <taxon>organismal metagenomes</taxon>
    </lineage>
</organism>
<dbReference type="EMBL" id="MT144299">
    <property type="protein sequence ID" value="QJA51922.1"/>
    <property type="molecule type" value="Genomic_DNA"/>
</dbReference>
<proteinExistence type="predicted"/>
<dbReference type="EMBL" id="MT142592">
    <property type="protein sequence ID" value="QJA85732.1"/>
    <property type="molecule type" value="Genomic_DNA"/>
</dbReference>
<accession>A0A6H1ZWT3</accession>
<evidence type="ECO:0000313" key="1">
    <source>
        <dbReference type="EMBL" id="QJA51922.1"/>
    </source>
</evidence>
<evidence type="ECO:0000313" key="2">
    <source>
        <dbReference type="EMBL" id="QJA85732.1"/>
    </source>
</evidence>
<gene>
    <name evidence="3" type="ORF">MM171B01347_0001</name>
    <name evidence="2" type="ORF">MM415B02179_0001</name>
    <name evidence="1" type="ORF">TM448A02382_0001</name>
</gene>
<protein>
    <submittedName>
        <fullName evidence="1">Uncharacterized protein</fullName>
    </submittedName>
</protein>
<reference evidence="1" key="1">
    <citation type="submission" date="2020-03" db="EMBL/GenBank/DDBJ databases">
        <title>The deep terrestrial virosphere.</title>
        <authorList>
            <person name="Holmfeldt K."/>
            <person name="Nilsson E."/>
            <person name="Simone D."/>
            <person name="Lopez-Fernandez M."/>
            <person name="Wu X."/>
            <person name="de Brujin I."/>
            <person name="Lundin D."/>
            <person name="Andersson A."/>
            <person name="Bertilsson S."/>
            <person name="Dopson M."/>
        </authorList>
    </citation>
    <scope>NUCLEOTIDE SEQUENCE</scope>
    <source>
        <strain evidence="3">MM171B01347</strain>
        <strain evidence="2">MM415B02179</strain>
        <strain evidence="1">TM448A02382</strain>
    </source>
</reference>